<dbReference type="InterPro" id="IPR000531">
    <property type="entry name" value="Beta-barrel_TonB"/>
</dbReference>
<dbReference type="EMBL" id="PTRA01000001">
    <property type="protein sequence ID" value="PQA61122.1"/>
    <property type="molecule type" value="Genomic_DNA"/>
</dbReference>
<dbReference type="InterPro" id="IPR023997">
    <property type="entry name" value="TonB-dep_OMP_SusC/RagA_CS"/>
</dbReference>
<dbReference type="NCBIfam" id="TIGR04056">
    <property type="entry name" value="OMP_RagA_SusC"/>
    <property type="match status" value="1"/>
</dbReference>
<dbReference type="PROSITE" id="PS52016">
    <property type="entry name" value="TONB_DEPENDENT_REC_3"/>
    <property type="match status" value="1"/>
</dbReference>
<feature type="domain" description="TonB-dependent receptor-like beta-barrel" evidence="10">
    <location>
        <begin position="355"/>
        <end position="854"/>
    </location>
</feature>
<evidence type="ECO:0000259" key="10">
    <source>
        <dbReference type="Pfam" id="PF00593"/>
    </source>
</evidence>
<evidence type="ECO:0000256" key="1">
    <source>
        <dbReference type="ARBA" id="ARBA00004571"/>
    </source>
</evidence>
<dbReference type="InterPro" id="IPR036942">
    <property type="entry name" value="Beta-barrel_TonB_sf"/>
</dbReference>
<feature type="domain" description="TonB-dependent receptor plug" evidence="11">
    <location>
        <begin position="106"/>
        <end position="211"/>
    </location>
</feature>
<evidence type="ECO:0000256" key="7">
    <source>
        <dbReference type="ARBA" id="ARBA00023237"/>
    </source>
</evidence>
<name>A0A2S7ITV3_9BACT</name>
<keyword evidence="5 9" id="KW-0798">TonB box</keyword>
<organism evidence="12 13">
    <name type="scientific">Siphonobacter curvatus</name>
    <dbReference type="NCBI Taxonomy" id="2094562"/>
    <lineage>
        <taxon>Bacteria</taxon>
        <taxon>Pseudomonadati</taxon>
        <taxon>Bacteroidota</taxon>
        <taxon>Cytophagia</taxon>
        <taxon>Cytophagales</taxon>
        <taxon>Cytophagaceae</taxon>
        <taxon>Siphonobacter</taxon>
    </lineage>
</organism>
<evidence type="ECO:0000313" key="13">
    <source>
        <dbReference type="Proteomes" id="UP000239590"/>
    </source>
</evidence>
<evidence type="ECO:0000256" key="6">
    <source>
        <dbReference type="ARBA" id="ARBA00023136"/>
    </source>
</evidence>
<keyword evidence="7 8" id="KW-0998">Cell outer membrane</keyword>
<dbReference type="Gene3D" id="2.60.40.1120">
    <property type="entry name" value="Carboxypeptidase-like, regulatory domain"/>
    <property type="match status" value="1"/>
</dbReference>
<dbReference type="GO" id="GO:0009279">
    <property type="term" value="C:cell outer membrane"/>
    <property type="evidence" value="ECO:0007669"/>
    <property type="project" value="UniProtKB-SubCell"/>
</dbReference>
<comment type="subcellular location">
    <subcellularLocation>
        <location evidence="1 8">Cell outer membrane</location>
        <topology evidence="1 8">Multi-pass membrane protein</topology>
    </subcellularLocation>
</comment>
<dbReference type="InterPro" id="IPR012910">
    <property type="entry name" value="Plug_dom"/>
</dbReference>
<dbReference type="SUPFAM" id="SSF49464">
    <property type="entry name" value="Carboxypeptidase regulatory domain-like"/>
    <property type="match status" value="1"/>
</dbReference>
<reference evidence="13" key="1">
    <citation type="submission" date="2018-02" db="EMBL/GenBank/DDBJ databases">
        <title>Genome sequencing of Solimonas sp. HR-BB.</title>
        <authorList>
            <person name="Lee Y."/>
            <person name="Jeon C.O."/>
        </authorList>
    </citation>
    <scope>NUCLEOTIDE SEQUENCE [LARGE SCALE GENOMIC DNA]</scope>
    <source>
        <strain evidence="13">HR-U</strain>
    </source>
</reference>
<dbReference type="InterPro" id="IPR037066">
    <property type="entry name" value="Plug_dom_sf"/>
</dbReference>
<dbReference type="InterPro" id="IPR008969">
    <property type="entry name" value="CarboxyPept-like_regulatory"/>
</dbReference>
<evidence type="ECO:0000256" key="3">
    <source>
        <dbReference type="ARBA" id="ARBA00022452"/>
    </source>
</evidence>
<keyword evidence="12" id="KW-0675">Receptor</keyword>
<comment type="similarity">
    <text evidence="8 9">Belongs to the TonB-dependent receptor family.</text>
</comment>
<gene>
    <name evidence="12" type="ORF">C5O19_15175</name>
</gene>
<dbReference type="Pfam" id="PF13715">
    <property type="entry name" value="CarbopepD_reg_2"/>
    <property type="match status" value="1"/>
</dbReference>
<dbReference type="SUPFAM" id="SSF56935">
    <property type="entry name" value="Porins"/>
    <property type="match status" value="1"/>
</dbReference>
<accession>A0A2S7ITV3</accession>
<sequence>MALNMVPTRAVIRITGRVTDEAQQGLPGVNVYLKENTNVGATTDANGAYSFNVPDDQANGTLVFSYIGYKSQEIALNNRTEVNVQLEPDNQSLNEVVVIGYQSVRKKDLTGATGLVEIENTSKIVTRSAVESLQGQLSGVTIRNGGAPGQEAVIQIRGLSTLNGNSNPLYIIDGMYADANTTVNPDDIASMQVLKDASAAAIYGSRAANGVVIITTKKGKEGPMKVSVSGRYTLSSIPRRWDMMNAQEYVDFNRRAYQAAGYALQPSVANFDPATSPNTNWQDELIRTGSVQDYNLTLSGGGANSSYLISGSYFKDEGTLIRNNFERMSLRINTEAKRGRFTFGENLMISNSVRNSPFSGGFAEGNPWYDLANNLPIIPVRDPSLISTSNPGGYGFGSIDTRTFARNQVAVAELTRNHTTFFKVLGNAYVDVKLFDWLQYRFNAGLETSFDNAGGVRREGLWYWNQSPEFSSTGENRSQFLSTLFEHTLNFNRTFGKHSINGVVGLVNQTIRNNNAFASRQQLTIANGQYFTTISSATGGMTASGGNNQTLIGSYLGRLNYTFDDRYLVTLTFRSDKDSRFSPNYRRGNFPSVALGWRLSEEEFFKVSWINDLKIRGSYGVLGQANLGNYQYTGFITQGPRAVFGSDQTAFQGATQARIVNQNLRWEQKTTTNFGVDLSMFNNRLGVTLDAFRSVARDVLVQSPIPAYTGNLGGNPLTNIGSIQNQGVELDLTYRNNDKDFKWSISGNLSVIRNKVLELGNLGIDPETGQSRNYIATTLTRSQVGRSIGEWFLLKTDGIFQNQGEIDAHRAQAAYAKPGDIRYVNAVDNGTNDDINSLDRLFVGSPWPKLQAGLQFNSSYKNFSLAVQFYGSFGQKVYNDVRRDLDALGYSNYRRGIQPWTAENPNTDFPRIGVSYGTGIAGDPAVDRGIVSNARNDSDRWLETGSYLRIRNVEFGYSIPKPFLTRFGLSDARVYVSGQNLYTFTGYTGLDPDIVGGNVILEPGLDAGNYPSSRMVSFGLNLNF</sequence>
<evidence type="ECO:0000313" key="12">
    <source>
        <dbReference type="EMBL" id="PQA61122.1"/>
    </source>
</evidence>
<keyword evidence="4 8" id="KW-0812">Transmembrane</keyword>
<evidence type="ECO:0000256" key="2">
    <source>
        <dbReference type="ARBA" id="ARBA00022448"/>
    </source>
</evidence>
<keyword evidence="6 8" id="KW-0472">Membrane</keyword>
<dbReference type="Pfam" id="PF00593">
    <property type="entry name" value="TonB_dep_Rec_b-barrel"/>
    <property type="match status" value="1"/>
</dbReference>
<keyword evidence="3 8" id="KW-1134">Transmembrane beta strand</keyword>
<evidence type="ECO:0000256" key="5">
    <source>
        <dbReference type="ARBA" id="ARBA00023077"/>
    </source>
</evidence>
<dbReference type="AlphaFoldDB" id="A0A2S7ITV3"/>
<dbReference type="NCBIfam" id="TIGR04057">
    <property type="entry name" value="SusC_RagA_signa"/>
    <property type="match status" value="1"/>
</dbReference>
<dbReference type="InterPro" id="IPR023996">
    <property type="entry name" value="TonB-dep_OMP_SusC/RagA"/>
</dbReference>
<evidence type="ECO:0000259" key="11">
    <source>
        <dbReference type="Pfam" id="PF07715"/>
    </source>
</evidence>
<dbReference type="Gene3D" id="2.40.170.20">
    <property type="entry name" value="TonB-dependent receptor, beta-barrel domain"/>
    <property type="match status" value="1"/>
</dbReference>
<dbReference type="Proteomes" id="UP000239590">
    <property type="component" value="Unassembled WGS sequence"/>
</dbReference>
<dbReference type="Pfam" id="PF07715">
    <property type="entry name" value="Plug"/>
    <property type="match status" value="1"/>
</dbReference>
<evidence type="ECO:0000256" key="4">
    <source>
        <dbReference type="ARBA" id="ARBA00022692"/>
    </source>
</evidence>
<keyword evidence="2 8" id="KW-0813">Transport</keyword>
<dbReference type="OrthoDB" id="9768177at2"/>
<keyword evidence="13" id="KW-1185">Reference proteome</keyword>
<dbReference type="InterPro" id="IPR039426">
    <property type="entry name" value="TonB-dep_rcpt-like"/>
</dbReference>
<evidence type="ECO:0000256" key="9">
    <source>
        <dbReference type="RuleBase" id="RU003357"/>
    </source>
</evidence>
<dbReference type="Gene3D" id="2.170.130.10">
    <property type="entry name" value="TonB-dependent receptor, plug domain"/>
    <property type="match status" value="1"/>
</dbReference>
<evidence type="ECO:0000256" key="8">
    <source>
        <dbReference type="PROSITE-ProRule" id="PRU01360"/>
    </source>
</evidence>
<comment type="caution">
    <text evidence="12">The sequence shown here is derived from an EMBL/GenBank/DDBJ whole genome shotgun (WGS) entry which is preliminary data.</text>
</comment>
<proteinExistence type="inferred from homology"/>
<protein>
    <submittedName>
        <fullName evidence="12">TonB-dependent receptor</fullName>
    </submittedName>
</protein>